<keyword evidence="1" id="KW-0460">Magnesium</keyword>
<keyword evidence="1" id="KW-0479">Metal-binding</keyword>
<name>A0A498PXI1_9MYCO</name>
<feature type="binding site" evidence="1">
    <location>
        <position position="216"/>
    </location>
    <ligand>
        <name>Mg(2+)</name>
        <dbReference type="ChEBI" id="CHEBI:18420"/>
        <label>1</label>
        <note>catalytic</note>
    </ligand>
</feature>
<feature type="binding site" evidence="1">
    <location>
        <position position="88"/>
    </location>
    <ligand>
        <name>Mg(2+)</name>
        <dbReference type="ChEBI" id="CHEBI:18420"/>
        <label>1</label>
        <note>catalytic</note>
    </ligand>
</feature>
<dbReference type="InterPro" id="IPR000760">
    <property type="entry name" value="Inositol_monophosphatase-like"/>
</dbReference>
<proteinExistence type="predicted"/>
<dbReference type="GO" id="GO:0006020">
    <property type="term" value="P:inositol metabolic process"/>
    <property type="evidence" value="ECO:0007669"/>
    <property type="project" value="TreeGrafter"/>
</dbReference>
<dbReference type="Pfam" id="PF00459">
    <property type="entry name" value="Inositol_P"/>
    <property type="match status" value="1"/>
</dbReference>
<accession>A0A498PXI1</accession>
<dbReference type="EMBL" id="UPHP01000057">
    <property type="protein sequence ID" value="VBA38446.1"/>
    <property type="molecule type" value="Genomic_DNA"/>
</dbReference>
<dbReference type="PRINTS" id="PR00377">
    <property type="entry name" value="IMPHPHTASES"/>
</dbReference>
<keyword evidence="3" id="KW-1185">Reference proteome</keyword>
<gene>
    <name evidence="2" type="primary">impA</name>
    <name evidence="2" type="ORF">LAUMK136_02480</name>
</gene>
<dbReference type="Proteomes" id="UP000273307">
    <property type="component" value="Unassembled WGS sequence"/>
</dbReference>
<dbReference type="AlphaFoldDB" id="A0A498PXI1"/>
<feature type="binding site" evidence="1">
    <location>
        <position position="85"/>
    </location>
    <ligand>
        <name>Mg(2+)</name>
        <dbReference type="ChEBI" id="CHEBI:18420"/>
        <label>1</label>
        <note>catalytic</note>
    </ligand>
</feature>
<dbReference type="GO" id="GO:0046872">
    <property type="term" value="F:metal ion binding"/>
    <property type="evidence" value="ECO:0007669"/>
    <property type="project" value="UniProtKB-KW"/>
</dbReference>
<dbReference type="EC" id="3.1.3.25" evidence="2"/>
<feature type="binding site" evidence="1">
    <location>
        <position position="69"/>
    </location>
    <ligand>
        <name>Mg(2+)</name>
        <dbReference type="ChEBI" id="CHEBI:18420"/>
        <label>1</label>
        <note>catalytic</note>
    </ligand>
</feature>
<keyword evidence="2" id="KW-0378">Hydrolase</keyword>
<sequence length="270" mass="28203">MDLAAQVMPLVEQASAILDAAVPRFLDGHRADSAVRKKGNDFATEIDLAIERQVVDALVAATGIGVHGEEFGGTPVDSPWVWVLDPVDGTFNYAAGSPMAAILLGLLHHGDPVAGLTWLPFIDERYTAVAGGPLVKNGVPRPSLMPAKLADSLIGVGTFSADSRGRFPGRYRLAVLENLSRVSSRLRMHGSTGIDLVYVADGILGGAITFGGHVWDHAAGVAQVRAAGGIVTNLAGEPWTPAASSVLAAAPGVHDEILDMLRSTGEPEDY</sequence>
<dbReference type="PANTHER" id="PTHR20854:SF4">
    <property type="entry name" value="INOSITOL-1-MONOPHOSPHATASE-RELATED"/>
    <property type="match status" value="1"/>
</dbReference>
<reference evidence="2 3" key="1">
    <citation type="submission" date="2018-09" db="EMBL/GenBank/DDBJ databases">
        <authorList>
            <person name="Tagini F."/>
        </authorList>
    </citation>
    <scope>NUCLEOTIDE SEQUENCE [LARGE SCALE GENOMIC DNA]</scope>
    <source>
        <strain evidence="2 3">MK136</strain>
    </source>
</reference>
<dbReference type="PANTHER" id="PTHR20854">
    <property type="entry name" value="INOSITOL MONOPHOSPHATASE"/>
    <property type="match status" value="1"/>
</dbReference>
<comment type="cofactor">
    <cofactor evidence="1">
        <name>Mg(2+)</name>
        <dbReference type="ChEBI" id="CHEBI:18420"/>
    </cofactor>
</comment>
<dbReference type="SUPFAM" id="SSF56655">
    <property type="entry name" value="Carbohydrate phosphatase"/>
    <property type="match status" value="1"/>
</dbReference>
<dbReference type="CDD" id="cd01637">
    <property type="entry name" value="IMPase_like"/>
    <property type="match status" value="1"/>
</dbReference>
<dbReference type="GO" id="GO:0008934">
    <property type="term" value="F:inositol monophosphate 1-phosphatase activity"/>
    <property type="evidence" value="ECO:0007669"/>
    <property type="project" value="TreeGrafter"/>
</dbReference>
<protein>
    <submittedName>
        <fullName evidence="2">Putative inositol 1-monophosphatase ImpA</fullName>
        <ecNumber evidence="2">3.1.3.25</ecNumber>
    </submittedName>
</protein>
<organism evidence="2 3">
    <name type="scientific">Mycobacterium attenuatum</name>
    <dbReference type="NCBI Taxonomy" id="2341086"/>
    <lineage>
        <taxon>Bacteria</taxon>
        <taxon>Bacillati</taxon>
        <taxon>Actinomycetota</taxon>
        <taxon>Actinomycetes</taxon>
        <taxon>Mycobacteriales</taxon>
        <taxon>Mycobacteriaceae</taxon>
        <taxon>Mycobacterium</taxon>
    </lineage>
</organism>
<evidence type="ECO:0000256" key="1">
    <source>
        <dbReference type="PIRSR" id="PIRSR600760-2"/>
    </source>
</evidence>
<dbReference type="Gene3D" id="3.30.540.10">
    <property type="entry name" value="Fructose-1,6-Bisphosphatase, subunit A, domain 1"/>
    <property type="match status" value="1"/>
</dbReference>
<evidence type="ECO:0000313" key="3">
    <source>
        <dbReference type="Proteomes" id="UP000273307"/>
    </source>
</evidence>
<dbReference type="GO" id="GO:0007165">
    <property type="term" value="P:signal transduction"/>
    <property type="evidence" value="ECO:0007669"/>
    <property type="project" value="TreeGrafter"/>
</dbReference>
<evidence type="ECO:0000313" key="2">
    <source>
        <dbReference type="EMBL" id="VBA38446.1"/>
    </source>
</evidence>
<dbReference type="OrthoDB" id="9772456at2"/>
<dbReference type="RefSeq" id="WP_122442645.1">
    <property type="nucleotide sequence ID" value="NZ_UPHP01000057.1"/>
</dbReference>
<dbReference type="Gene3D" id="3.40.190.80">
    <property type="match status" value="1"/>
</dbReference>